<keyword evidence="1" id="KW-0472">Membrane</keyword>
<proteinExistence type="predicted"/>
<gene>
    <name evidence="2" type="ORF">SUNI508_10449</name>
</gene>
<organism evidence="2 3">
    <name type="scientific">Seiridium unicorne</name>
    <dbReference type="NCBI Taxonomy" id="138068"/>
    <lineage>
        <taxon>Eukaryota</taxon>
        <taxon>Fungi</taxon>
        <taxon>Dikarya</taxon>
        <taxon>Ascomycota</taxon>
        <taxon>Pezizomycotina</taxon>
        <taxon>Sordariomycetes</taxon>
        <taxon>Xylariomycetidae</taxon>
        <taxon>Amphisphaeriales</taxon>
        <taxon>Sporocadaceae</taxon>
        <taxon>Seiridium</taxon>
    </lineage>
</organism>
<feature type="transmembrane region" description="Helical" evidence="1">
    <location>
        <begin position="138"/>
        <end position="161"/>
    </location>
</feature>
<reference evidence="2 3" key="1">
    <citation type="journal article" date="2024" name="J. Plant Pathol.">
        <title>Sequence and assembly of the genome of Seiridium unicorne, isolate CBS 538.82, causal agent of cypress canker disease.</title>
        <authorList>
            <person name="Scali E."/>
            <person name="Rocca G.D."/>
            <person name="Danti R."/>
            <person name="Garbelotto M."/>
            <person name="Barberini S."/>
            <person name="Baroncelli R."/>
            <person name="Emiliani G."/>
        </authorList>
    </citation>
    <scope>NUCLEOTIDE SEQUENCE [LARGE SCALE GENOMIC DNA]</scope>
    <source>
        <strain evidence="2 3">BM-138-508</strain>
    </source>
</reference>
<sequence length="232" mass="24408">MSCSNIDGDLAPFCEPANNTQVSPGDKVIVKWDSSFFADASTLIQIQADFSPSSGEDATPLADDGFTSNSLRATTTSYEWTVSSSILNSTDSNGVNAQLYIVVATSDGGSENRTLGPLVRVLPAGSTSSESSAAGPNLVAIIVPVVVGVLLLMAIAGFLLMKRRNPDWTLRGMVGMGKRNGYGSRKSRSERAVGAGGAGVGGVQMGDMGISRPQDGRNVFREEIKRQEETRI</sequence>
<keyword evidence="3" id="KW-1185">Reference proteome</keyword>
<dbReference type="Pfam" id="PF14610">
    <property type="entry name" value="Psg1"/>
    <property type="match status" value="1"/>
</dbReference>
<protein>
    <submittedName>
        <fullName evidence="2">Uncharacterized protein</fullName>
    </submittedName>
</protein>
<comment type="caution">
    <text evidence="2">The sequence shown here is derived from an EMBL/GenBank/DDBJ whole genome shotgun (WGS) entry which is preliminary data.</text>
</comment>
<evidence type="ECO:0000313" key="2">
    <source>
        <dbReference type="EMBL" id="KAK9415425.1"/>
    </source>
</evidence>
<keyword evidence="1" id="KW-1133">Transmembrane helix</keyword>
<evidence type="ECO:0000313" key="3">
    <source>
        <dbReference type="Proteomes" id="UP001408356"/>
    </source>
</evidence>
<dbReference type="InterPro" id="IPR028000">
    <property type="entry name" value="Pma1"/>
</dbReference>
<accession>A0ABR2ULX6</accession>
<keyword evidence="1" id="KW-0812">Transmembrane</keyword>
<dbReference type="Proteomes" id="UP001408356">
    <property type="component" value="Unassembled WGS sequence"/>
</dbReference>
<dbReference type="EMBL" id="JARVKF010000416">
    <property type="protein sequence ID" value="KAK9415425.1"/>
    <property type="molecule type" value="Genomic_DNA"/>
</dbReference>
<evidence type="ECO:0000256" key="1">
    <source>
        <dbReference type="SAM" id="Phobius"/>
    </source>
</evidence>
<name>A0ABR2ULX6_9PEZI</name>